<dbReference type="EMBL" id="JBHRSK010000017">
    <property type="protein sequence ID" value="MFC2970162.1"/>
    <property type="molecule type" value="Genomic_DNA"/>
</dbReference>
<dbReference type="Pfam" id="PF02627">
    <property type="entry name" value="CMD"/>
    <property type="match status" value="1"/>
</dbReference>
<dbReference type="InterPro" id="IPR003779">
    <property type="entry name" value="CMD-like"/>
</dbReference>
<accession>A0ABV7AME5</accession>
<gene>
    <name evidence="2" type="ORF">ACFOES_18845</name>
</gene>
<evidence type="ECO:0000313" key="3">
    <source>
        <dbReference type="Proteomes" id="UP001595443"/>
    </source>
</evidence>
<dbReference type="Proteomes" id="UP001595443">
    <property type="component" value="Unassembled WGS sequence"/>
</dbReference>
<dbReference type="Gene3D" id="1.20.1290.10">
    <property type="entry name" value="AhpD-like"/>
    <property type="match status" value="1"/>
</dbReference>
<comment type="caution">
    <text evidence="2">The sequence shown here is derived from an EMBL/GenBank/DDBJ whole genome shotgun (WGS) entry which is preliminary data.</text>
</comment>
<sequence length="116" mass="12638">MDDWKTRMHDLKNEIRVLNKAIPETTKAFGGLSKSVHDAEVLDLKTKEYIAIGIALVQDCEDCLGWHVEQLIRAGGTREELAEVLAMGIQMGGGPALMTAARALAAWDQMTAEEGA</sequence>
<dbReference type="SUPFAM" id="SSF69118">
    <property type="entry name" value="AhpD-like"/>
    <property type="match status" value="1"/>
</dbReference>
<feature type="domain" description="Carboxymuconolactone decarboxylase-like" evidence="1">
    <location>
        <begin position="23"/>
        <end position="105"/>
    </location>
</feature>
<dbReference type="PANTHER" id="PTHR33930">
    <property type="entry name" value="ALKYL HYDROPEROXIDE REDUCTASE AHPD"/>
    <property type="match status" value="1"/>
</dbReference>
<name>A0ABV7AME5_9RHOB</name>
<evidence type="ECO:0000259" key="1">
    <source>
        <dbReference type="Pfam" id="PF02627"/>
    </source>
</evidence>
<keyword evidence="3" id="KW-1185">Reference proteome</keyword>
<reference evidence="3" key="1">
    <citation type="journal article" date="2019" name="Int. J. Syst. Evol. Microbiol.">
        <title>The Global Catalogue of Microorganisms (GCM) 10K type strain sequencing project: providing services to taxonomists for standard genome sequencing and annotation.</title>
        <authorList>
            <consortium name="The Broad Institute Genomics Platform"/>
            <consortium name="The Broad Institute Genome Sequencing Center for Infectious Disease"/>
            <person name="Wu L."/>
            <person name="Ma J."/>
        </authorList>
    </citation>
    <scope>NUCLEOTIDE SEQUENCE [LARGE SCALE GENOMIC DNA]</scope>
    <source>
        <strain evidence="3">KCTC 62192</strain>
    </source>
</reference>
<organism evidence="2 3">
    <name type="scientific">Acidimangrovimonas pyrenivorans</name>
    <dbReference type="NCBI Taxonomy" id="2030798"/>
    <lineage>
        <taxon>Bacteria</taxon>
        <taxon>Pseudomonadati</taxon>
        <taxon>Pseudomonadota</taxon>
        <taxon>Alphaproteobacteria</taxon>
        <taxon>Rhodobacterales</taxon>
        <taxon>Paracoccaceae</taxon>
        <taxon>Acidimangrovimonas</taxon>
    </lineage>
</organism>
<dbReference type="PANTHER" id="PTHR33930:SF2">
    <property type="entry name" value="BLR3452 PROTEIN"/>
    <property type="match status" value="1"/>
</dbReference>
<proteinExistence type="predicted"/>
<dbReference type="InterPro" id="IPR004675">
    <property type="entry name" value="AhpD_core"/>
</dbReference>
<dbReference type="NCBIfam" id="TIGR00778">
    <property type="entry name" value="ahpD_dom"/>
    <property type="match status" value="1"/>
</dbReference>
<dbReference type="InterPro" id="IPR029032">
    <property type="entry name" value="AhpD-like"/>
</dbReference>
<dbReference type="RefSeq" id="WP_377834922.1">
    <property type="nucleotide sequence ID" value="NZ_JBHRSK010000017.1"/>
</dbReference>
<evidence type="ECO:0000313" key="2">
    <source>
        <dbReference type="EMBL" id="MFC2970162.1"/>
    </source>
</evidence>
<protein>
    <submittedName>
        <fullName evidence="2">Carboxymuconolactone decarboxylase family protein</fullName>
    </submittedName>
</protein>